<evidence type="ECO:0000313" key="7">
    <source>
        <dbReference type="EMBL" id="KPI96157.1"/>
    </source>
</evidence>
<dbReference type="GO" id="GO:1902017">
    <property type="term" value="P:regulation of cilium assembly"/>
    <property type="evidence" value="ECO:0007669"/>
    <property type="project" value="TreeGrafter"/>
</dbReference>
<evidence type="ECO:0000256" key="2">
    <source>
        <dbReference type="ARBA" id="ARBA00009316"/>
    </source>
</evidence>
<evidence type="ECO:0000256" key="1">
    <source>
        <dbReference type="ARBA" id="ARBA00004300"/>
    </source>
</evidence>
<dbReference type="PANTHER" id="PTHR23162">
    <property type="entry name" value="OUTER DENSE FIBER OF SPERM TAILS 2"/>
    <property type="match status" value="1"/>
</dbReference>
<keyword evidence="8" id="KW-1185">Reference proteome</keyword>
<evidence type="ECO:0000313" key="8">
    <source>
        <dbReference type="Proteomes" id="UP000053268"/>
    </source>
</evidence>
<keyword evidence="3" id="KW-0963">Cytoplasm</keyword>
<dbReference type="InterPro" id="IPR026099">
    <property type="entry name" value="Odf2-rel"/>
</dbReference>
<gene>
    <name evidence="7" type="ORF">RR46_06891</name>
</gene>
<keyword evidence="5" id="KW-0206">Cytoskeleton</keyword>
<accession>A0A194PS68</accession>
<evidence type="ECO:0000256" key="4">
    <source>
        <dbReference type="ARBA" id="ARBA00023054"/>
    </source>
</evidence>
<dbReference type="AlphaFoldDB" id="A0A194PS68"/>
<keyword evidence="4 6" id="KW-0175">Coiled coil</keyword>
<reference evidence="7 8" key="1">
    <citation type="journal article" date="2015" name="Nat. Commun.">
        <title>Outbred genome sequencing and CRISPR/Cas9 gene editing in butterflies.</title>
        <authorList>
            <person name="Li X."/>
            <person name="Fan D."/>
            <person name="Zhang W."/>
            <person name="Liu G."/>
            <person name="Zhang L."/>
            <person name="Zhao L."/>
            <person name="Fang X."/>
            <person name="Chen L."/>
            <person name="Dong Y."/>
            <person name="Chen Y."/>
            <person name="Ding Y."/>
            <person name="Zhao R."/>
            <person name="Feng M."/>
            <person name="Zhu Y."/>
            <person name="Feng Y."/>
            <person name="Jiang X."/>
            <person name="Zhu D."/>
            <person name="Xiang H."/>
            <person name="Feng X."/>
            <person name="Li S."/>
            <person name="Wang J."/>
            <person name="Zhang G."/>
            <person name="Kronforst M.R."/>
            <person name="Wang W."/>
        </authorList>
    </citation>
    <scope>NUCLEOTIDE SEQUENCE [LARGE SCALE GENOMIC DNA]</scope>
    <source>
        <strain evidence="7">Ya'a_city_454_Px</strain>
        <tissue evidence="7">Whole body</tissue>
    </source>
</reference>
<feature type="coiled-coil region" evidence="6">
    <location>
        <begin position="143"/>
        <end position="251"/>
    </location>
</feature>
<evidence type="ECO:0000256" key="6">
    <source>
        <dbReference type="SAM" id="Coils"/>
    </source>
</evidence>
<comment type="similarity">
    <text evidence="2">Belongs to the ODF2 family.</text>
</comment>
<proteinExistence type="inferred from homology"/>
<dbReference type="EMBL" id="KQ459594">
    <property type="protein sequence ID" value="KPI96157.1"/>
    <property type="molecule type" value="Genomic_DNA"/>
</dbReference>
<comment type="subcellular location">
    <subcellularLocation>
        <location evidence="1">Cytoplasm</location>
        <location evidence="1">Cytoskeleton</location>
        <location evidence="1">Microtubule organizing center</location>
        <location evidence="1">Centrosome</location>
    </subcellularLocation>
</comment>
<sequence>MPQSEYWPLAKVKPEDVQGCGESSILQKQLGAMEGEVKEIQMELAAIKRDRLDLHNTKRQPIYELRDNVPEFYWGKSLSSGELVQQYCGKIFMKSDMNFITFKGSEHVIEDTLYMNKVQDNDFMKYTEMSKLREDLIRAKNAADEERFKRQKYESKLKDLELKLNNICTTALVTTKKEREPRKVTDEEISCLKTQIRDAKDEIEEMRITLSEKTEQLQDYRLKYLQAQQQVEELKRQLDLYEFDNKQVSDQIQIEIQKMKMQFQEKLQELAPLPDLLKGSQMQLQEAKQMQRLAEDSTQQLSSELNRVKEKLVIAVNNFNQEKAEKYKILEENTAMRLSIEEKQKEICDLTRQVDELKCNVLRLEEKLLQEESMYDEKLTECAKLQKEIEEMKEENNRSLTRSKERSESMRRYMQTQISELERQLVQSRAQTRASQKERDEIRQRMQVQINNLHESFELVEIRLRALQSQVTSLKNSYTVILSEEDDVSELNRITT</sequence>
<evidence type="ECO:0000256" key="3">
    <source>
        <dbReference type="ARBA" id="ARBA00022490"/>
    </source>
</evidence>
<protein>
    <submittedName>
        <fullName evidence="7">Outer dense fiber protein 2</fullName>
    </submittedName>
</protein>
<organism evidence="7 8">
    <name type="scientific">Papilio xuthus</name>
    <name type="common">Asian swallowtail butterfly</name>
    <dbReference type="NCBI Taxonomy" id="66420"/>
    <lineage>
        <taxon>Eukaryota</taxon>
        <taxon>Metazoa</taxon>
        <taxon>Ecdysozoa</taxon>
        <taxon>Arthropoda</taxon>
        <taxon>Hexapoda</taxon>
        <taxon>Insecta</taxon>
        <taxon>Pterygota</taxon>
        <taxon>Neoptera</taxon>
        <taxon>Endopterygota</taxon>
        <taxon>Lepidoptera</taxon>
        <taxon>Glossata</taxon>
        <taxon>Ditrysia</taxon>
        <taxon>Papilionoidea</taxon>
        <taxon>Papilionidae</taxon>
        <taxon>Papilioninae</taxon>
        <taxon>Papilio</taxon>
    </lineage>
</organism>
<feature type="coiled-coil region" evidence="6">
    <location>
        <begin position="354"/>
        <end position="470"/>
    </location>
</feature>
<dbReference type="Proteomes" id="UP000053268">
    <property type="component" value="Unassembled WGS sequence"/>
</dbReference>
<evidence type="ECO:0000256" key="5">
    <source>
        <dbReference type="ARBA" id="ARBA00023212"/>
    </source>
</evidence>
<dbReference type="PANTHER" id="PTHR23162:SF10">
    <property type="entry name" value="FI13205P"/>
    <property type="match status" value="1"/>
</dbReference>
<name>A0A194PS68_PAPXU</name>
<dbReference type="STRING" id="66420.A0A194PS68"/>
<dbReference type="GO" id="GO:0005813">
    <property type="term" value="C:centrosome"/>
    <property type="evidence" value="ECO:0007669"/>
    <property type="project" value="UniProtKB-SubCell"/>
</dbReference>